<accession>A0A0A8YJH6</accession>
<protein>
    <submittedName>
        <fullName evidence="2">Uncharacterized protein</fullName>
    </submittedName>
</protein>
<keyword evidence="1" id="KW-1133">Transmembrane helix</keyword>
<reference evidence="2" key="2">
    <citation type="journal article" date="2015" name="Data Brief">
        <title>Shoot transcriptome of the giant reed, Arundo donax.</title>
        <authorList>
            <person name="Barrero R.A."/>
            <person name="Guerrero F.D."/>
            <person name="Moolhuijzen P."/>
            <person name="Goolsby J.A."/>
            <person name="Tidwell J."/>
            <person name="Bellgard S.E."/>
            <person name="Bellgard M.I."/>
        </authorList>
    </citation>
    <scope>NUCLEOTIDE SEQUENCE</scope>
    <source>
        <tissue evidence="2">Shoot tissue taken approximately 20 cm above the soil surface</tissue>
    </source>
</reference>
<organism evidence="2">
    <name type="scientific">Arundo donax</name>
    <name type="common">Giant reed</name>
    <name type="synonym">Donax arundinaceus</name>
    <dbReference type="NCBI Taxonomy" id="35708"/>
    <lineage>
        <taxon>Eukaryota</taxon>
        <taxon>Viridiplantae</taxon>
        <taxon>Streptophyta</taxon>
        <taxon>Embryophyta</taxon>
        <taxon>Tracheophyta</taxon>
        <taxon>Spermatophyta</taxon>
        <taxon>Magnoliopsida</taxon>
        <taxon>Liliopsida</taxon>
        <taxon>Poales</taxon>
        <taxon>Poaceae</taxon>
        <taxon>PACMAD clade</taxon>
        <taxon>Arundinoideae</taxon>
        <taxon>Arundineae</taxon>
        <taxon>Arundo</taxon>
    </lineage>
</organism>
<proteinExistence type="predicted"/>
<reference evidence="2" key="1">
    <citation type="submission" date="2014-09" db="EMBL/GenBank/DDBJ databases">
        <authorList>
            <person name="Magalhaes I.L.F."/>
            <person name="Oliveira U."/>
            <person name="Santos F.R."/>
            <person name="Vidigal T.H.D.A."/>
            <person name="Brescovit A.D."/>
            <person name="Santos A.J."/>
        </authorList>
    </citation>
    <scope>NUCLEOTIDE SEQUENCE</scope>
    <source>
        <tissue evidence="2">Shoot tissue taken approximately 20 cm above the soil surface</tissue>
    </source>
</reference>
<sequence>MGTINIFFYLLTYLCVNIGNNGARKFN</sequence>
<feature type="transmembrane region" description="Helical" evidence="1">
    <location>
        <begin position="6"/>
        <end position="23"/>
    </location>
</feature>
<evidence type="ECO:0000313" key="2">
    <source>
        <dbReference type="EMBL" id="JAD25708.1"/>
    </source>
</evidence>
<evidence type="ECO:0000256" key="1">
    <source>
        <dbReference type="SAM" id="Phobius"/>
    </source>
</evidence>
<name>A0A0A8YJH6_ARUDO</name>
<keyword evidence="1" id="KW-0812">Transmembrane</keyword>
<dbReference type="AlphaFoldDB" id="A0A0A8YJH6"/>
<dbReference type="EMBL" id="GBRH01272187">
    <property type="protein sequence ID" value="JAD25708.1"/>
    <property type="molecule type" value="Transcribed_RNA"/>
</dbReference>
<keyword evidence="1" id="KW-0472">Membrane</keyword>